<sequence>MFALYLTHPQVRIDPDVPVPQWGLSSVGLDRTALVSTRDWVRNLGRIISSDEVKAVETAEILAKAASIIPEQVESMHENDRSATGFLPPPAFEAAADWFFANPHQSFHGWERAIDAQSRIVSAVDAVLSAHDPTIPIAFIGHGGVGTLLKCHLSGQIISRSTDQRPGGGNLFCFTLADRRISCDWTAMEDWQGDGPWMRETV</sequence>
<dbReference type="RefSeq" id="WP_075639107.1">
    <property type="nucleotide sequence ID" value="NZ_MKIM01000025.1"/>
</dbReference>
<keyword evidence="2" id="KW-1185">Reference proteome</keyword>
<dbReference type="InterPro" id="IPR013078">
    <property type="entry name" value="His_Pase_superF_clade-1"/>
</dbReference>
<dbReference type="EMBL" id="MKIM01000025">
    <property type="protein sequence ID" value="OLP45194.1"/>
    <property type="molecule type" value="Genomic_DNA"/>
</dbReference>
<organism evidence="1 2">
    <name type="scientific">Rhizobium oryziradicis</name>
    <dbReference type="NCBI Taxonomy" id="1867956"/>
    <lineage>
        <taxon>Bacteria</taxon>
        <taxon>Pseudomonadati</taxon>
        <taxon>Pseudomonadota</taxon>
        <taxon>Alphaproteobacteria</taxon>
        <taxon>Hyphomicrobiales</taxon>
        <taxon>Rhizobiaceae</taxon>
        <taxon>Rhizobium/Agrobacterium group</taxon>
        <taxon>Rhizobium</taxon>
    </lineage>
</organism>
<comment type="caution">
    <text evidence="1">The sequence shown here is derived from an EMBL/GenBank/DDBJ whole genome shotgun (WGS) entry which is preliminary data.</text>
</comment>
<dbReference type="OrthoDB" id="34197at2"/>
<dbReference type="SUPFAM" id="SSF53254">
    <property type="entry name" value="Phosphoglycerate mutase-like"/>
    <property type="match status" value="1"/>
</dbReference>
<evidence type="ECO:0000313" key="1">
    <source>
        <dbReference type="EMBL" id="OLP45194.1"/>
    </source>
</evidence>
<dbReference type="InterPro" id="IPR029033">
    <property type="entry name" value="His_PPase_superfam"/>
</dbReference>
<protein>
    <submittedName>
        <fullName evidence="1">Histidine phosphatase family protein</fullName>
    </submittedName>
</protein>
<dbReference type="STRING" id="1867956.BJF95_17885"/>
<name>A0A1Q8ZT71_9HYPH</name>
<dbReference type="AlphaFoldDB" id="A0A1Q8ZT71"/>
<dbReference type="Proteomes" id="UP000186894">
    <property type="component" value="Unassembled WGS sequence"/>
</dbReference>
<gene>
    <name evidence="1" type="ORF">BJF95_17885</name>
</gene>
<dbReference type="Pfam" id="PF00300">
    <property type="entry name" value="His_Phos_1"/>
    <property type="match status" value="1"/>
</dbReference>
<proteinExistence type="predicted"/>
<reference evidence="1 2" key="1">
    <citation type="submission" date="2016-09" db="EMBL/GenBank/DDBJ databases">
        <title>Rhizobium oryziradicis sp. nov., isolated from the root of rice.</title>
        <authorList>
            <person name="Zhao J."/>
            <person name="Zhang X."/>
        </authorList>
    </citation>
    <scope>NUCLEOTIDE SEQUENCE [LARGE SCALE GENOMIC DNA]</scope>
    <source>
        <strain evidence="1 2">N19</strain>
    </source>
</reference>
<evidence type="ECO:0000313" key="2">
    <source>
        <dbReference type="Proteomes" id="UP000186894"/>
    </source>
</evidence>
<dbReference type="Gene3D" id="3.40.50.1240">
    <property type="entry name" value="Phosphoglycerate mutase-like"/>
    <property type="match status" value="1"/>
</dbReference>
<accession>A0A1Q8ZT71</accession>